<accession>A0A8X8IIR0</accession>
<evidence type="ECO:0000313" key="2">
    <source>
        <dbReference type="EMBL" id="SDX56952.1"/>
    </source>
</evidence>
<proteinExistence type="predicted"/>
<organism evidence="2 3">
    <name type="scientific">Hydrobacter penzbergensis</name>
    <dbReference type="NCBI Taxonomy" id="1235997"/>
    <lineage>
        <taxon>Bacteria</taxon>
        <taxon>Pseudomonadati</taxon>
        <taxon>Bacteroidota</taxon>
        <taxon>Chitinophagia</taxon>
        <taxon>Chitinophagales</taxon>
        <taxon>Chitinophagaceae</taxon>
        <taxon>Hydrobacter</taxon>
    </lineage>
</organism>
<dbReference type="InterPro" id="IPR053144">
    <property type="entry name" value="Acetyltransferase_Butenolide"/>
</dbReference>
<dbReference type="InterPro" id="IPR016181">
    <property type="entry name" value="Acyl_CoA_acyltransferase"/>
</dbReference>
<dbReference type="SUPFAM" id="SSF55729">
    <property type="entry name" value="Acyl-CoA N-acyltransferases (Nat)"/>
    <property type="match status" value="1"/>
</dbReference>
<evidence type="ECO:0000259" key="1">
    <source>
        <dbReference type="PROSITE" id="PS51186"/>
    </source>
</evidence>
<dbReference type="PANTHER" id="PTHR43233">
    <property type="entry name" value="FAMILY N-ACETYLTRANSFERASE, PUTATIVE (AFU_ORTHOLOGUE AFUA_6G03350)-RELATED"/>
    <property type="match status" value="1"/>
</dbReference>
<dbReference type="PROSITE" id="PS51186">
    <property type="entry name" value="GNAT"/>
    <property type="match status" value="1"/>
</dbReference>
<evidence type="ECO:0000313" key="3">
    <source>
        <dbReference type="Proteomes" id="UP000198711"/>
    </source>
</evidence>
<gene>
    <name evidence="2" type="ORF">SAMN05444410_12023</name>
</gene>
<dbReference type="InterPro" id="IPR000182">
    <property type="entry name" value="GNAT_dom"/>
</dbReference>
<dbReference type="EMBL" id="FNNO01000020">
    <property type="protein sequence ID" value="SDX56952.1"/>
    <property type="molecule type" value="Genomic_DNA"/>
</dbReference>
<name>A0A8X8IIR0_9BACT</name>
<reference evidence="2 3" key="1">
    <citation type="submission" date="2016-10" db="EMBL/GenBank/DDBJ databases">
        <authorList>
            <person name="Varghese N."/>
            <person name="Submissions S."/>
        </authorList>
    </citation>
    <scope>NUCLEOTIDE SEQUENCE [LARGE SCALE GENOMIC DNA]</scope>
    <source>
        <strain evidence="2 3">DSM 25353</strain>
    </source>
</reference>
<protein>
    <submittedName>
        <fullName evidence="2">Acetyltransferase (GNAT) domain-containing protein</fullName>
    </submittedName>
</protein>
<dbReference type="CDD" id="cd04301">
    <property type="entry name" value="NAT_SF"/>
    <property type="match status" value="1"/>
</dbReference>
<dbReference type="GO" id="GO:0016747">
    <property type="term" value="F:acyltransferase activity, transferring groups other than amino-acyl groups"/>
    <property type="evidence" value="ECO:0007669"/>
    <property type="project" value="InterPro"/>
</dbReference>
<dbReference type="Pfam" id="PF13508">
    <property type="entry name" value="Acetyltransf_7"/>
    <property type="match status" value="1"/>
</dbReference>
<keyword evidence="3" id="KW-1185">Reference proteome</keyword>
<dbReference type="Proteomes" id="UP000198711">
    <property type="component" value="Unassembled WGS sequence"/>
</dbReference>
<dbReference type="AlphaFoldDB" id="A0A8X8IIR0"/>
<sequence>MTPIDHHHEGYSISTDPAKLNIDVIHRYLSEESYWAAGIPYEVVKRSIEHSFCFGVYHHNQQIGFARLVTDKATFAYLADVFILPQHRGKGLSKWLVATIHANPELQGLRRWMLGTKDAHGLYQQFGWEPLPEELYQRFMQRHNPDVYKVPANR</sequence>
<dbReference type="Gene3D" id="3.40.630.30">
    <property type="match status" value="1"/>
</dbReference>
<dbReference type="PANTHER" id="PTHR43233:SF1">
    <property type="entry name" value="FAMILY N-ACETYLTRANSFERASE, PUTATIVE (AFU_ORTHOLOGUE AFUA_6G03350)-RELATED"/>
    <property type="match status" value="1"/>
</dbReference>
<dbReference type="RefSeq" id="WP_092726730.1">
    <property type="nucleotide sequence ID" value="NZ_FNNO01000020.1"/>
</dbReference>
<comment type="caution">
    <text evidence="2">The sequence shown here is derived from an EMBL/GenBank/DDBJ whole genome shotgun (WGS) entry which is preliminary data.</text>
</comment>
<feature type="domain" description="N-acetyltransferase" evidence="1">
    <location>
        <begin position="1"/>
        <end position="145"/>
    </location>
</feature>